<evidence type="ECO:0000259" key="1">
    <source>
        <dbReference type="PROSITE" id="PS50181"/>
    </source>
</evidence>
<dbReference type="InterPro" id="IPR036047">
    <property type="entry name" value="F-box-like_dom_sf"/>
</dbReference>
<name>A0A2N9G0J7_FAGSY</name>
<dbReference type="EMBL" id="OIVN01001346">
    <property type="protein sequence ID" value="SPC92935.1"/>
    <property type="molecule type" value="Genomic_DNA"/>
</dbReference>
<protein>
    <recommendedName>
        <fullName evidence="1">F-box domain-containing protein</fullName>
    </recommendedName>
</protein>
<evidence type="ECO:0000313" key="2">
    <source>
        <dbReference type="EMBL" id="SPC92935.1"/>
    </source>
</evidence>
<proteinExistence type="predicted"/>
<accession>A0A2N9G0J7</accession>
<dbReference type="PANTHER" id="PTHR32212:SF234">
    <property type="entry name" value="F-BOX_LRR-REPEAT PROTEIN 13-LIKE"/>
    <property type="match status" value="1"/>
</dbReference>
<reference evidence="2" key="1">
    <citation type="submission" date="2018-02" db="EMBL/GenBank/DDBJ databases">
        <authorList>
            <person name="Cohen D.B."/>
            <person name="Kent A.D."/>
        </authorList>
    </citation>
    <scope>NUCLEOTIDE SEQUENCE</scope>
</reference>
<dbReference type="AlphaFoldDB" id="A0A2N9G0J7"/>
<dbReference type="SUPFAM" id="SSF81383">
    <property type="entry name" value="F-box domain"/>
    <property type="match status" value="1"/>
</dbReference>
<dbReference type="PROSITE" id="PS50181">
    <property type="entry name" value="FBOX"/>
    <property type="match status" value="1"/>
</dbReference>
<dbReference type="PANTHER" id="PTHR32212">
    <property type="entry name" value="CYCLIN-LIKE F-BOX"/>
    <property type="match status" value="1"/>
</dbReference>
<organism evidence="2">
    <name type="scientific">Fagus sylvatica</name>
    <name type="common">Beechnut</name>
    <dbReference type="NCBI Taxonomy" id="28930"/>
    <lineage>
        <taxon>Eukaryota</taxon>
        <taxon>Viridiplantae</taxon>
        <taxon>Streptophyta</taxon>
        <taxon>Embryophyta</taxon>
        <taxon>Tracheophyta</taxon>
        <taxon>Spermatophyta</taxon>
        <taxon>Magnoliopsida</taxon>
        <taxon>eudicotyledons</taxon>
        <taxon>Gunneridae</taxon>
        <taxon>Pentapetalae</taxon>
        <taxon>rosids</taxon>
        <taxon>fabids</taxon>
        <taxon>Fagales</taxon>
        <taxon>Fagaceae</taxon>
        <taxon>Fagus</taxon>
    </lineage>
</organism>
<dbReference type="InterPro" id="IPR001810">
    <property type="entry name" value="F-box_dom"/>
</dbReference>
<dbReference type="Gene3D" id="1.20.1280.50">
    <property type="match status" value="1"/>
</dbReference>
<feature type="domain" description="F-box" evidence="1">
    <location>
        <begin position="55"/>
        <end position="108"/>
    </location>
</feature>
<dbReference type="Pfam" id="PF00646">
    <property type="entry name" value="F-box"/>
    <property type="match status" value="1"/>
</dbReference>
<sequence>MVSKKQVVKEWAKTIKENYGVVKEWAKRKALPKKVLVKERAKKIMENSRVEVEAFDFLSNLPDPIIHHIMSFLPTRDSTRVSILSKRLGSVCRSYPILDFDQPLYDSHSKEKLKSPPFVFLDFMQKSLKPLYDKGFKGSSVLFLDFMQKSLERFESNISIEKFKLCIKDHDGRSDERMDKSISFAKEHNVKELVLNFEDVWRFNPKFYNLPKTITPKSIVVLNLAGFDFKFEDLIPQLDFG</sequence>
<gene>
    <name evidence="2" type="ORF">FSB_LOCUS20817</name>
</gene>